<protein>
    <submittedName>
        <fullName evidence="1">Uncharacterized protein</fullName>
    </submittedName>
</protein>
<dbReference type="SUPFAM" id="SSF50129">
    <property type="entry name" value="GroES-like"/>
    <property type="match status" value="1"/>
</dbReference>
<name>X1AKK1_9ZZZZ</name>
<dbReference type="AlphaFoldDB" id="X1AKK1"/>
<comment type="caution">
    <text evidence="1">The sequence shown here is derived from an EMBL/GenBank/DDBJ whole genome shotgun (WGS) entry which is preliminary data.</text>
</comment>
<reference evidence="1" key="1">
    <citation type="journal article" date="2014" name="Front. Microbiol.">
        <title>High frequency of phylogenetically diverse reductive dehalogenase-homologous genes in deep subseafloor sedimentary metagenomes.</title>
        <authorList>
            <person name="Kawai M."/>
            <person name="Futagami T."/>
            <person name="Toyoda A."/>
            <person name="Takaki Y."/>
            <person name="Nishi S."/>
            <person name="Hori S."/>
            <person name="Arai W."/>
            <person name="Tsubouchi T."/>
            <person name="Morono Y."/>
            <person name="Uchiyama I."/>
            <person name="Ito T."/>
            <person name="Fujiyama A."/>
            <person name="Inagaki F."/>
            <person name="Takami H."/>
        </authorList>
    </citation>
    <scope>NUCLEOTIDE SEQUENCE</scope>
    <source>
        <strain evidence="1">Expedition CK06-06</strain>
    </source>
</reference>
<sequence>MDKMLAAVFHKGDKIGGEIKLEEVDIPQITKSDQVLVEIKACGIAIFVKYKLKCLRDKI</sequence>
<dbReference type="EMBL" id="BART01019195">
    <property type="protein sequence ID" value="GAG83085.1"/>
    <property type="molecule type" value="Genomic_DNA"/>
</dbReference>
<proteinExistence type="predicted"/>
<evidence type="ECO:0000313" key="1">
    <source>
        <dbReference type="EMBL" id="GAG83085.1"/>
    </source>
</evidence>
<gene>
    <name evidence="1" type="ORF">S01H4_35993</name>
</gene>
<organism evidence="1">
    <name type="scientific">marine sediment metagenome</name>
    <dbReference type="NCBI Taxonomy" id="412755"/>
    <lineage>
        <taxon>unclassified sequences</taxon>
        <taxon>metagenomes</taxon>
        <taxon>ecological metagenomes</taxon>
    </lineage>
</organism>
<dbReference type="InterPro" id="IPR011032">
    <property type="entry name" value="GroES-like_sf"/>
</dbReference>
<dbReference type="Gene3D" id="3.90.180.10">
    <property type="entry name" value="Medium-chain alcohol dehydrogenases, catalytic domain"/>
    <property type="match status" value="1"/>
</dbReference>
<accession>X1AKK1</accession>